<evidence type="ECO:0008006" key="4">
    <source>
        <dbReference type="Google" id="ProtNLM"/>
    </source>
</evidence>
<dbReference type="Gene3D" id="3.30.70.2970">
    <property type="entry name" value="Protein of unknown function (DUF541), domain 2"/>
    <property type="match status" value="1"/>
</dbReference>
<name>A0A062VA82_9PROT</name>
<feature type="chain" id="PRO_5001615007" description="Lipoprotein" evidence="1">
    <location>
        <begin position="32"/>
        <end position="304"/>
    </location>
</feature>
<dbReference type="GO" id="GO:0006974">
    <property type="term" value="P:DNA damage response"/>
    <property type="evidence" value="ECO:0007669"/>
    <property type="project" value="TreeGrafter"/>
</dbReference>
<dbReference type="STRING" id="1280954.HPO_16890"/>
<gene>
    <name evidence="2" type="ORF">HPO_16890</name>
</gene>
<proteinExistence type="predicted"/>
<dbReference type="EMBL" id="ARYM01000026">
    <property type="protein sequence ID" value="KCZ97072.1"/>
    <property type="molecule type" value="Genomic_DNA"/>
</dbReference>
<keyword evidence="1" id="KW-0732">Signal</keyword>
<dbReference type="Gene3D" id="3.30.110.170">
    <property type="entry name" value="Protein of unknown function (DUF541), domain 1"/>
    <property type="match status" value="1"/>
</dbReference>
<dbReference type="AlphaFoldDB" id="A0A062VA82"/>
<keyword evidence="3" id="KW-1185">Reference proteome</keyword>
<dbReference type="eggNOG" id="COG2968">
    <property type="taxonomic scope" value="Bacteria"/>
</dbReference>
<dbReference type="PANTHER" id="PTHR34387">
    <property type="entry name" value="SLR1258 PROTEIN"/>
    <property type="match status" value="1"/>
</dbReference>
<dbReference type="Pfam" id="PF04402">
    <property type="entry name" value="SIMPL"/>
    <property type="match status" value="1"/>
</dbReference>
<sequence length="304" mass="32471">MGTYMKRPSTMRALACLFLAMSTAATSVASAQTMPDFQNEAFTTPYWTRNPVIEVLGRANMEVAPNRASFSVTYLETDKDSKKAMQLAVERGRLAYDTIKKTAGKSTVIQSSVNVTALYEQYKDKDGNRIDNERSDKIRAYEARVSLSVIVDDVSKAGAARAGALALAPENSSGLSTYLERTTEMNLAAYEAAVKDGSARARATAAASGATLGKLMVVQEGGGPCLGQWSSMAGSDYDYYRSAPAAMAPPPPPPPPSSVTVTAARIGGRQITITQADIDTLNLPSDDKPQQISSSVCMIYALHK</sequence>
<evidence type="ECO:0000313" key="2">
    <source>
        <dbReference type="EMBL" id="KCZ97072.1"/>
    </source>
</evidence>
<evidence type="ECO:0000256" key="1">
    <source>
        <dbReference type="SAM" id="SignalP"/>
    </source>
</evidence>
<organism evidence="2 3">
    <name type="scientific">Hyphomonas polymorpha PS728</name>
    <dbReference type="NCBI Taxonomy" id="1280954"/>
    <lineage>
        <taxon>Bacteria</taxon>
        <taxon>Pseudomonadati</taxon>
        <taxon>Pseudomonadota</taxon>
        <taxon>Alphaproteobacteria</taxon>
        <taxon>Hyphomonadales</taxon>
        <taxon>Hyphomonadaceae</taxon>
        <taxon>Hyphomonas</taxon>
    </lineage>
</organism>
<evidence type="ECO:0000313" key="3">
    <source>
        <dbReference type="Proteomes" id="UP000027100"/>
    </source>
</evidence>
<reference evidence="2 3" key="1">
    <citation type="journal article" date="2014" name="Antonie Van Leeuwenhoek">
        <title>Hyphomonas beringensis sp. nov. and Hyphomonas chukchiensis sp. nov., isolated from surface seawater of the Bering Sea and Chukchi Sea.</title>
        <authorList>
            <person name="Li C."/>
            <person name="Lai Q."/>
            <person name="Li G."/>
            <person name="Dong C."/>
            <person name="Wang J."/>
            <person name="Liao Y."/>
            <person name="Shao Z."/>
        </authorList>
    </citation>
    <scope>NUCLEOTIDE SEQUENCE [LARGE SCALE GENOMIC DNA]</scope>
    <source>
        <strain evidence="2 3">PS728</strain>
    </source>
</reference>
<dbReference type="PATRIC" id="fig|1280954.3.peg.3409"/>
<dbReference type="PANTHER" id="PTHR34387:SF2">
    <property type="entry name" value="SLR1258 PROTEIN"/>
    <property type="match status" value="1"/>
</dbReference>
<feature type="signal peptide" evidence="1">
    <location>
        <begin position="1"/>
        <end position="31"/>
    </location>
</feature>
<protein>
    <recommendedName>
        <fullName evidence="4">Lipoprotein</fullName>
    </recommendedName>
</protein>
<accession>A0A062VA82</accession>
<dbReference type="InterPro" id="IPR052022">
    <property type="entry name" value="26kDa_periplasmic_antigen"/>
</dbReference>
<comment type="caution">
    <text evidence="2">The sequence shown here is derived from an EMBL/GenBank/DDBJ whole genome shotgun (WGS) entry which is preliminary data.</text>
</comment>
<dbReference type="Proteomes" id="UP000027100">
    <property type="component" value="Unassembled WGS sequence"/>
</dbReference>
<dbReference type="InterPro" id="IPR007497">
    <property type="entry name" value="SIMPL/DUF541"/>
</dbReference>